<dbReference type="EC" id="1.1.-.-" evidence="7"/>
<evidence type="ECO:0000256" key="1">
    <source>
        <dbReference type="ARBA" id="ARBA00001947"/>
    </source>
</evidence>
<dbReference type="RefSeq" id="WP_340343340.1">
    <property type="nucleotide sequence ID" value="NZ_JBBKZT010000007.1"/>
</dbReference>
<dbReference type="InterPro" id="IPR002328">
    <property type="entry name" value="ADH_Zn_CS"/>
</dbReference>
<dbReference type="SUPFAM" id="SSF50129">
    <property type="entry name" value="GroES-like"/>
    <property type="match status" value="1"/>
</dbReference>
<evidence type="ECO:0000256" key="4">
    <source>
        <dbReference type="ARBA" id="ARBA00023002"/>
    </source>
</evidence>
<dbReference type="SMART" id="SM00829">
    <property type="entry name" value="PKS_ER"/>
    <property type="match status" value="1"/>
</dbReference>
<comment type="caution">
    <text evidence="7">The sequence shown here is derived from an EMBL/GenBank/DDBJ whole genome shotgun (WGS) entry which is preliminary data.</text>
</comment>
<comment type="similarity">
    <text evidence="5">Belongs to the zinc-containing alcohol dehydrogenase family.</text>
</comment>
<dbReference type="InterPro" id="IPR036291">
    <property type="entry name" value="NAD(P)-bd_dom_sf"/>
</dbReference>
<evidence type="ECO:0000259" key="6">
    <source>
        <dbReference type="SMART" id="SM00829"/>
    </source>
</evidence>
<dbReference type="EMBL" id="JBBKZT010000007">
    <property type="protein sequence ID" value="MEJ8848205.1"/>
    <property type="molecule type" value="Genomic_DNA"/>
</dbReference>
<protein>
    <submittedName>
        <fullName evidence="7">NAD(P)-dependent alcohol dehydrogenase</fullName>
        <ecNumber evidence="7">1.1.-.-</ecNumber>
    </submittedName>
</protein>
<reference evidence="7 8" key="1">
    <citation type="submission" date="2024-03" db="EMBL/GenBank/DDBJ databases">
        <title>Novel species of the genus Variovorax.</title>
        <authorList>
            <person name="Liu Q."/>
            <person name="Xin Y.-H."/>
        </authorList>
    </citation>
    <scope>NUCLEOTIDE SEQUENCE [LARGE SCALE GENOMIC DNA]</scope>
    <source>
        <strain evidence="7 8">KACC 18900</strain>
    </source>
</reference>
<keyword evidence="8" id="KW-1185">Reference proteome</keyword>
<dbReference type="Gene3D" id="3.40.50.720">
    <property type="entry name" value="NAD(P)-binding Rossmann-like Domain"/>
    <property type="match status" value="1"/>
</dbReference>
<dbReference type="Pfam" id="PF00107">
    <property type="entry name" value="ADH_zinc_N"/>
    <property type="match status" value="1"/>
</dbReference>
<dbReference type="PANTHER" id="PTHR42683">
    <property type="entry name" value="ALDEHYDE REDUCTASE"/>
    <property type="match status" value="1"/>
</dbReference>
<dbReference type="InterPro" id="IPR047109">
    <property type="entry name" value="CAD-like"/>
</dbReference>
<organism evidence="7 8">
    <name type="scientific">Variovorax rhizosphaerae</name>
    <dbReference type="NCBI Taxonomy" id="1836200"/>
    <lineage>
        <taxon>Bacteria</taxon>
        <taxon>Pseudomonadati</taxon>
        <taxon>Pseudomonadota</taxon>
        <taxon>Betaproteobacteria</taxon>
        <taxon>Burkholderiales</taxon>
        <taxon>Comamonadaceae</taxon>
        <taxon>Variovorax</taxon>
    </lineage>
</organism>
<dbReference type="InterPro" id="IPR013154">
    <property type="entry name" value="ADH-like_N"/>
</dbReference>
<evidence type="ECO:0000256" key="2">
    <source>
        <dbReference type="ARBA" id="ARBA00022723"/>
    </source>
</evidence>
<evidence type="ECO:0000256" key="3">
    <source>
        <dbReference type="ARBA" id="ARBA00022833"/>
    </source>
</evidence>
<sequence length="346" mass="36785">MFRVKARCTCGPRQPFVSTTIERRAPGPRDVHIAIAYAGICQSDVEHAHSTRGKTIYPLVPGHEMAGTVLAVGSEVTRHRVGDRVGVGNMVDACRRCDNCRAGLEQYCSGGRTLAYGVIGADGQPTYGGYSEQVVVDEAFVVAIPDAIALQNAAPLLCAGITMYSPLRHWGAGPGKRVAILGFGGLGHMGVQISRSLGAHTTVLDITPAKREDALRLGADDYRLSNEPDTFTVLDSSFDIVLSTVPIHADLDRYLGLLALDGVYVNLAVASVPLSVPAAALLTNRRSIAGTRSGGIAETQEMLDFCAAHGIAAEVEVIAADDIDAAYRRLLAGDVRFRFVIDNQTL</sequence>
<keyword evidence="4 7" id="KW-0560">Oxidoreductase</keyword>
<keyword evidence="3 5" id="KW-0862">Zinc</keyword>
<comment type="cofactor">
    <cofactor evidence="1 5">
        <name>Zn(2+)</name>
        <dbReference type="ChEBI" id="CHEBI:29105"/>
    </cofactor>
</comment>
<evidence type="ECO:0000256" key="5">
    <source>
        <dbReference type="RuleBase" id="RU361277"/>
    </source>
</evidence>
<keyword evidence="2 5" id="KW-0479">Metal-binding</keyword>
<gene>
    <name evidence="7" type="ORF">WKW82_16215</name>
</gene>
<name>A0ABU8WL04_9BURK</name>
<accession>A0ABU8WL04</accession>
<dbReference type="InterPro" id="IPR020843">
    <property type="entry name" value="ER"/>
</dbReference>
<dbReference type="Proteomes" id="UP001385892">
    <property type="component" value="Unassembled WGS sequence"/>
</dbReference>
<feature type="domain" description="Enoyl reductase (ER)" evidence="6">
    <location>
        <begin position="11"/>
        <end position="341"/>
    </location>
</feature>
<proteinExistence type="inferred from homology"/>
<evidence type="ECO:0000313" key="7">
    <source>
        <dbReference type="EMBL" id="MEJ8848205.1"/>
    </source>
</evidence>
<dbReference type="PROSITE" id="PS00059">
    <property type="entry name" value="ADH_ZINC"/>
    <property type="match status" value="1"/>
</dbReference>
<dbReference type="CDD" id="cd05283">
    <property type="entry name" value="CAD1"/>
    <property type="match status" value="1"/>
</dbReference>
<dbReference type="SUPFAM" id="SSF51735">
    <property type="entry name" value="NAD(P)-binding Rossmann-fold domains"/>
    <property type="match status" value="1"/>
</dbReference>
<dbReference type="Pfam" id="PF08240">
    <property type="entry name" value="ADH_N"/>
    <property type="match status" value="1"/>
</dbReference>
<dbReference type="Gene3D" id="3.90.180.10">
    <property type="entry name" value="Medium-chain alcohol dehydrogenases, catalytic domain"/>
    <property type="match status" value="1"/>
</dbReference>
<dbReference type="InterPro" id="IPR011032">
    <property type="entry name" value="GroES-like_sf"/>
</dbReference>
<dbReference type="GO" id="GO:0016491">
    <property type="term" value="F:oxidoreductase activity"/>
    <property type="evidence" value="ECO:0007669"/>
    <property type="project" value="UniProtKB-KW"/>
</dbReference>
<dbReference type="InterPro" id="IPR013149">
    <property type="entry name" value="ADH-like_C"/>
</dbReference>
<evidence type="ECO:0000313" key="8">
    <source>
        <dbReference type="Proteomes" id="UP001385892"/>
    </source>
</evidence>